<dbReference type="AlphaFoldDB" id="A0A2S2NW83"/>
<evidence type="ECO:0000313" key="1">
    <source>
        <dbReference type="EMBL" id="MBY21483.1"/>
    </source>
</evidence>
<proteinExistence type="predicted"/>
<sequence>MSGKVYDILPKIWTDFSATSERTTNCCESFHGKLNSRLYSAHPNIFLLIEKLKSVQFETCIKQRSSLKLKSKKIAEKEKFIDENIKKLRDGQISNLQFVKNVCCKFIPH</sequence>
<gene>
    <name evidence="1" type="ORF">g.53588</name>
</gene>
<organism evidence="1">
    <name type="scientific">Schizaphis graminum</name>
    <name type="common">Green bug aphid</name>
    <dbReference type="NCBI Taxonomy" id="13262"/>
    <lineage>
        <taxon>Eukaryota</taxon>
        <taxon>Metazoa</taxon>
        <taxon>Ecdysozoa</taxon>
        <taxon>Arthropoda</taxon>
        <taxon>Hexapoda</taxon>
        <taxon>Insecta</taxon>
        <taxon>Pterygota</taxon>
        <taxon>Neoptera</taxon>
        <taxon>Paraneoptera</taxon>
        <taxon>Hemiptera</taxon>
        <taxon>Sternorrhyncha</taxon>
        <taxon>Aphidomorpha</taxon>
        <taxon>Aphidoidea</taxon>
        <taxon>Aphididae</taxon>
        <taxon>Aphidini</taxon>
        <taxon>Schizaphis</taxon>
    </lineage>
</organism>
<evidence type="ECO:0008006" key="2">
    <source>
        <dbReference type="Google" id="ProtNLM"/>
    </source>
</evidence>
<protein>
    <recommendedName>
        <fullName evidence="2">MULE domain-containing protein</fullName>
    </recommendedName>
</protein>
<accession>A0A2S2NW83</accession>
<reference evidence="1" key="1">
    <citation type="submission" date="2018-04" db="EMBL/GenBank/DDBJ databases">
        <title>Transcriptome of Schizaphis graminum biotype I.</title>
        <authorList>
            <person name="Scully E.D."/>
            <person name="Geib S.M."/>
            <person name="Palmer N.A."/>
            <person name="Koch K."/>
            <person name="Bradshaw J."/>
            <person name="Heng-Moss T."/>
            <person name="Sarath G."/>
        </authorList>
    </citation>
    <scope>NUCLEOTIDE SEQUENCE</scope>
</reference>
<name>A0A2S2NW83_SCHGA</name>
<dbReference type="EMBL" id="GGMR01008864">
    <property type="protein sequence ID" value="MBY21483.1"/>
    <property type="molecule type" value="Transcribed_RNA"/>
</dbReference>